<sequence>METAQEYQAFSPSPKKLGGLTLLALCCLGLLGLILAGVIVIALIPVYLERHGINGPERESNIIQLIYNLPLSNTALIVNGQVPQSRYEVLQNILQQQLDNATSGSPAKKTQVKVINVIVKQPQSIEQEGKRQAPSQTVQEFHRYYYATEAGPNDSKTSTQFIVEFRLLFSTDCPTTICQRGEVQTVTTQTFTVIRFEEDLFNIFFGLTTSSGSNGPSVTTNQMASLFSVPISSIMPTTVSALSQETGRTKHSRPTKPETSKRAFTSLFPSKISSASSATSNRPQTESFTSSTS</sequence>
<evidence type="ECO:0000313" key="5">
    <source>
        <dbReference type="Proteomes" id="UP000663829"/>
    </source>
</evidence>
<name>A0A814QJM7_9BILA</name>
<keyword evidence="2" id="KW-1133">Transmembrane helix</keyword>
<accession>A0A814QJM7</accession>
<reference evidence="3" key="1">
    <citation type="submission" date="2021-02" db="EMBL/GenBank/DDBJ databases">
        <authorList>
            <person name="Nowell W R."/>
        </authorList>
    </citation>
    <scope>NUCLEOTIDE SEQUENCE</scope>
</reference>
<keyword evidence="5" id="KW-1185">Reference proteome</keyword>
<dbReference type="AlphaFoldDB" id="A0A814QJM7"/>
<gene>
    <name evidence="3" type="ORF">GPM918_LOCUS19670</name>
    <name evidence="4" type="ORF">SRO942_LOCUS19667</name>
</gene>
<proteinExistence type="predicted"/>
<evidence type="ECO:0000256" key="1">
    <source>
        <dbReference type="SAM" id="MobiDB-lite"/>
    </source>
</evidence>
<protein>
    <submittedName>
        <fullName evidence="3">Uncharacterized protein</fullName>
    </submittedName>
</protein>
<dbReference type="EMBL" id="CAJOBC010006028">
    <property type="protein sequence ID" value="CAF3884169.1"/>
    <property type="molecule type" value="Genomic_DNA"/>
</dbReference>
<evidence type="ECO:0000313" key="3">
    <source>
        <dbReference type="EMBL" id="CAF1120580.1"/>
    </source>
</evidence>
<organism evidence="3 5">
    <name type="scientific">Didymodactylos carnosus</name>
    <dbReference type="NCBI Taxonomy" id="1234261"/>
    <lineage>
        <taxon>Eukaryota</taxon>
        <taxon>Metazoa</taxon>
        <taxon>Spiralia</taxon>
        <taxon>Gnathifera</taxon>
        <taxon>Rotifera</taxon>
        <taxon>Eurotatoria</taxon>
        <taxon>Bdelloidea</taxon>
        <taxon>Philodinida</taxon>
        <taxon>Philodinidae</taxon>
        <taxon>Didymodactylos</taxon>
    </lineage>
</organism>
<feature type="transmembrane region" description="Helical" evidence="2">
    <location>
        <begin position="20"/>
        <end position="48"/>
    </location>
</feature>
<evidence type="ECO:0000256" key="2">
    <source>
        <dbReference type="SAM" id="Phobius"/>
    </source>
</evidence>
<feature type="region of interest" description="Disordered" evidence="1">
    <location>
        <begin position="241"/>
        <end position="293"/>
    </location>
</feature>
<keyword evidence="2" id="KW-0812">Transmembrane</keyword>
<keyword evidence="2" id="KW-0472">Membrane</keyword>
<dbReference type="Proteomes" id="UP000681722">
    <property type="component" value="Unassembled WGS sequence"/>
</dbReference>
<comment type="caution">
    <text evidence="3">The sequence shown here is derived from an EMBL/GenBank/DDBJ whole genome shotgun (WGS) entry which is preliminary data.</text>
</comment>
<feature type="non-terminal residue" evidence="3">
    <location>
        <position position="1"/>
    </location>
</feature>
<feature type="compositionally biased region" description="Polar residues" evidence="1">
    <location>
        <begin position="281"/>
        <end position="293"/>
    </location>
</feature>
<evidence type="ECO:0000313" key="4">
    <source>
        <dbReference type="EMBL" id="CAF3884169.1"/>
    </source>
</evidence>
<dbReference type="Proteomes" id="UP000663829">
    <property type="component" value="Unassembled WGS sequence"/>
</dbReference>
<feature type="compositionally biased region" description="Low complexity" evidence="1">
    <location>
        <begin position="266"/>
        <end position="280"/>
    </location>
</feature>
<dbReference type="EMBL" id="CAJNOQ010006028">
    <property type="protein sequence ID" value="CAF1120580.1"/>
    <property type="molecule type" value="Genomic_DNA"/>
</dbReference>